<dbReference type="AlphaFoldDB" id="A0A0F9ETM6"/>
<name>A0A0F9ETM6_9ZZZZ</name>
<proteinExistence type="predicted"/>
<organism evidence="1">
    <name type="scientific">marine sediment metagenome</name>
    <dbReference type="NCBI Taxonomy" id="412755"/>
    <lineage>
        <taxon>unclassified sequences</taxon>
        <taxon>metagenomes</taxon>
        <taxon>ecological metagenomes</taxon>
    </lineage>
</organism>
<reference evidence="1" key="1">
    <citation type="journal article" date="2015" name="Nature">
        <title>Complex archaea that bridge the gap between prokaryotes and eukaryotes.</title>
        <authorList>
            <person name="Spang A."/>
            <person name="Saw J.H."/>
            <person name="Jorgensen S.L."/>
            <person name="Zaremba-Niedzwiedzka K."/>
            <person name="Martijn J."/>
            <person name="Lind A.E."/>
            <person name="van Eijk R."/>
            <person name="Schleper C."/>
            <person name="Guy L."/>
            <person name="Ettema T.J."/>
        </authorList>
    </citation>
    <scope>NUCLEOTIDE SEQUENCE</scope>
</reference>
<gene>
    <name evidence="1" type="ORF">LCGC14_2034540</name>
</gene>
<evidence type="ECO:0000313" key="1">
    <source>
        <dbReference type="EMBL" id="KKL77473.1"/>
    </source>
</evidence>
<comment type="caution">
    <text evidence="1">The sequence shown here is derived from an EMBL/GenBank/DDBJ whole genome shotgun (WGS) entry which is preliminary data.</text>
</comment>
<dbReference type="EMBL" id="LAZR01023739">
    <property type="protein sequence ID" value="KKL77473.1"/>
    <property type="molecule type" value="Genomic_DNA"/>
</dbReference>
<accession>A0A0F9ETM6</accession>
<protein>
    <submittedName>
        <fullName evidence="1">Uncharacterized protein</fullName>
    </submittedName>
</protein>
<sequence>MTNLDILLGHSPSLEQLQDSSDALENRIIVLEEERILIRVRLIDARRERLDIQRAIVAHPCYQR</sequence>